<dbReference type="GO" id="GO:0005634">
    <property type="term" value="C:nucleus"/>
    <property type="evidence" value="ECO:0007669"/>
    <property type="project" value="TreeGrafter"/>
</dbReference>
<evidence type="ECO:0000256" key="1">
    <source>
        <dbReference type="ARBA" id="ARBA00023015"/>
    </source>
</evidence>
<evidence type="ECO:0000256" key="5">
    <source>
        <dbReference type="SAM" id="MobiDB-lite"/>
    </source>
</evidence>
<keyword evidence="2" id="KW-0238">DNA-binding</keyword>
<keyword evidence="8" id="KW-1185">Reference proteome</keyword>
<keyword evidence="3" id="KW-0804">Transcription</keyword>
<dbReference type="PANTHER" id="PTHR31100:SF8">
    <property type="entry name" value="AT-HOOK MOTIF NUCLEAR-LOCALIZED PROTEIN 19"/>
    <property type="match status" value="1"/>
</dbReference>
<evidence type="ECO:0000256" key="3">
    <source>
        <dbReference type="ARBA" id="ARBA00023163"/>
    </source>
</evidence>
<dbReference type="InterPro" id="IPR014476">
    <property type="entry name" value="AHL15-29"/>
</dbReference>
<feature type="domain" description="PPC" evidence="6">
    <location>
        <begin position="1"/>
        <end position="81"/>
    </location>
</feature>
<keyword evidence="4" id="KW-0539">Nucleus</keyword>
<evidence type="ECO:0000313" key="8">
    <source>
        <dbReference type="Proteomes" id="UP000516437"/>
    </source>
</evidence>
<dbReference type="InterPro" id="IPR005175">
    <property type="entry name" value="PPC_dom"/>
</dbReference>
<dbReference type="EMBL" id="RXIC02000026">
    <property type="protein sequence ID" value="KAB1202496.1"/>
    <property type="molecule type" value="Genomic_DNA"/>
</dbReference>
<evidence type="ECO:0000256" key="4">
    <source>
        <dbReference type="ARBA" id="ARBA00023242"/>
    </source>
</evidence>
<dbReference type="PROSITE" id="PS51742">
    <property type="entry name" value="PPC"/>
    <property type="match status" value="1"/>
</dbReference>
<feature type="region of interest" description="Disordered" evidence="5">
    <location>
        <begin position="69"/>
        <end position="98"/>
    </location>
</feature>
<evidence type="ECO:0000259" key="6">
    <source>
        <dbReference type="PROSITE" id="PS51742"/>
    </source>
</evidence>
<dbReference type="Proteomes" id="UP000516437">
    <property type="component" value="Chromosome 8"/>
</dbReference>
<dbReference type="SUPFAM" id="SSF117856">
    <property type="entry name" value="AF0104/ALDC/Ptd012-like"/>
    <property type="match status" value="1"/>
</dbReference>
<dbReference type="PANTHER" id="PTHR31100">
    <property type="entry name" value="AT-HOOK MOTIF NUCLEAR-LOCALIZED PROTEIN 15"/>
    <property type="match status" value="1"/>
</dbReference>
<feature type="compositionally biased region" description="Gly residues" evidence="5">
    <location>
        <begin position="89"/>
        <end position="98"/>
    </location>
</feature>
<dbReference type="AlphaFoldDB" id="A0A6A1UQQ4"/>
<gene>
    <name evidence="7" type="ORF">CJ030_MR8G018301</name>
</gene>
<keyword evidence="1" id="KW-0805">Transcription regulation</keyword>
<dbReference type="GO" id="GO:0003680">
    <property type="term" value="F:minor groove of adenine-thymine-rich DNA binding"/>
    <property type="evidence" value="ECO:0007669"/>
    <property type="project" value="InterPro"/>
</dbReference>
<organism evidence="7 8">
    <name type="scientific">Morella rubra</name>
    <name type="common">Chinese bayberry</name>
    <dbReference type="NCBI Taxonomy" id="262757"/>
    <lineage>
        <taxon>Eukaryota</taxon>
        <taxon>Viridiplantae</taxon>
        <taxon>Streptophyta</taxon>
        <taxon>Embryophyta</taxon>
        <taxon>Tracheophyta</taxon>
        <taxon>Spermatophyta</taxon>
        <taxon>Magnoliopsida</taxon>
        <taxon>eudicotyledons</taxon>
        <taxon>Gunneridae</taxon>
        <taxon>Pentapetalae</taxon>
        <taxon>rosids</taxon>
        <taxon>fabids</taxon>
        <taxon>Fagales</taxon>
        <taxon>Myricaceae</taxon>
        <taxon>Morella</taxon>
    </lineage>
</organism>
<sequence>MALRGRFEIISLTGSFLLKPAPPSPTGLTIYLTGGQGQVVDVVSPLVASGSMMVMAAMFSNAMYERLSLEEEEGSSGPAPHEEQVTGSDSGGGSSPPRIGSGGGSFNCVIMPPAVDYDLGDEVPVASYVSNHTHLTLAELKIKFSIHFTIRMHYPRATECVLFPPKGEVGFYDALHANARFPFCREIHELLDVFSLAPSQLVSNGGDWLSVSLHCGSTYLLVQATLSSEWSMGFNEGFEAATKALKGKFPQIDLAGLRPEDLCRGPEVEPGTPYLEAMDDSTSELFLVHARFSVNWSYVLNHQVSPVMVIADSAITMLSLCHPNGHASRPKVAVCQSEMARRHHAYRLTTLPEKLLQDIVHHIVGESLDKVINLWQVCHLLQRVAIFKGICRSVIIQRLPVLSETHPRIGGVLRDADGSWEP</sequence>
<name>A0A6A1UQQ4_9ROSI</name>
<evidence type="ECO:0000313" key="7">
    <source>
        <dbReference type="EMBL" id="KAB1202496.1"/>
    </source>
</evidence>
<protein>
    <recommendedName>
        <fullName evidence="6">PPC domain-containing protein</fullName>
    </recommendedName>
</protein>
<reference evidence="7 8" key="1">
    <citation type="journal article" date="2019" name="Plant Biotechnol. J.">
        <title>The red bayberry genome and genetic basis of sex determination.</title>
        <authorList>
            <person name="Jia H.M."/>
            <person name="Jia H.J."/>
            <person name="Cai Q.L."/>
            <person name="Wang Y."/>
            <person name="Zhao H.B."/>
            <person name="Yang W.F."/>
            <person name="Wang G.Y."/>
            <person name="Li Y.H."/>
            <person name="Zhan D.L."/>
            <person name="Shen Y.T."/>
            <person name="Niu Q.F."/>
            <person name="Chang L."/>
            <person name="Qiu J."/>
            <person name="Zhao L."/>
            <person name="Xie H.B."/>
            <person name="Fu W.Y."/>
            <person name="Jin J."/>
            <person name="Li X.W."/>
            <person name="Jiao Y."/>
            <person name="Zhou C.C."/>
            <person name="Tu T."/>
            <person name="Chai C.Y."/>
            <person name="Gao J.L."/>
            <person name="Fan L.J."/>
            <person name="van de Weg E."/>
            <person name="Wang J.Y."/>
            <person name="Gao Z.S."/>
        </authorList>
    </citation>
    <scope>NUCLEOTIDE SEQUENCE [LARGE SCALE GENOMIC DNA]</scope>
    <source>
        <tissue evidence="7">Leaves</tissue>
    </source>
</reference>
<dbReference type="GO" id="GO:0003700">
    <property type="term" value="F:DNA-binding transcription factor activity"/>
    <property type="evidence" value="ECO:0007669"/>
    <property type="project" value="TreeGrafter"/>
</dbReference>
<proteinExistence type="predicted"/>
<comment type="caution">
    <text evidence="7">The sequence shown here is derived from an EMBL/GenBank/DDBJ whole genome shotgun (WGS) entry which is preliminary data.</text>
</comment>
<evidence type="ECO:0000256" key="2">
    <source>
        <dbReference type="ARBA" id="ARBA00023125"/>
    </source>
</evidence>
<accession>A0A6A1UQQ4</accession>